<dbReference type="HOGENOM" id="CLU_1890419_0_0_1"/>
<dbReference type="STRING" id="51511.ENSCSAVP00000001847"/>
<evidence type="ECO:0000313" key="2">
    <source>
        <dbReference type="Proteomes" id="UP000007875"/>
    </source>
</evidence>
<dbReference type="eggNOG" id="KOG2000">
    <property type="taxonomic scope" value="Eukaryota"/>
</dbReference>
<organism evidence="1 2">
    <name type="scientific">Ciona savignyi</name>
    <name type="common">Pacific transparent sea squirt</name>
    <dbReference type="NCBI Taxonomy" id="51511"/>
    <lineage>
        <taxon>Eukaryota</taxon>
        <taxon>Metazoa</taxon>
        <taxon>Chordata</taxon>
        <taxon>Tunicata</taxon>
        <taxon>Ascidiacea</taxon>
        <taxon>Phlebobranchia</taxon>
        <taxon>Cionidae</taxon>
        <taxon>Ciona</taxon>
    </lineage>
</organism>
<sequence>MITINENNGNKRDRRRWKNYIVAKNPADIKSCVPLFLAPIAEKIFICGKSIELMHFICPQHFLCTEMIRLPHLRMSYSKVEMRRQMVEWGEFQSLLQHQENDINLYWEKEEQTRVREKEELISSSLEQFHSQLEE</sequence>
<dbReference type="AlphaFoldDB" id="H2Y949"/>
<reference evidence="1" key="2">
    <citation type="submission" date="2025-08" db="UniProtKB">
        <authorList>
            <consortium name="Ensembl"/>
        </authorList>
    </citation>
    <scope>IDENTIFICATION</scope>
</reference>
<dbReference type="Ensembl" id="ENSCSAVT00000001880.1">
    <property type="protein sequence ID" value="ENSCSAVP00000001847.1"/>
    <property type="gene ID" value="ENSCSAVG00000001081.1"/>
</dbReference>
<dbReference type="Proteomes" id="UP000007875">
    <property type="component" value="Unassembled WGS sequence"/>
</dbReference>
<dbReference type="InParanoid" id="H2Y949"/>
<proteinExistence type="predicted"/>
<reference evidence="1" key="3">
    <citation type="submission" date="2025-09" db="UniProtKB">
        <authorList>
            <consortium name="Ensembl"/>
        </authorList>
    </citation>
    <scope>IDENTIFICATION</scope>
</reference>
<keyword evidence="2" id="KW-1185">Reference proteome</keyword>
<accession>H2Y949</accession>
<evidence type="ECO:0000313" key="1">
    <source>
        <dbReference type="Ensembl" id="ENSCSAVP00000001847.1"/>
    </source>
</evidence>
<name>H2Y949_CIOSA</name>
<protein>
    <submittedName>
        <fullName evidence="1">Uncharacterized protein</fullName>
    </submittedName>
</protein>
<reference evidence="2" key="1">
    <citation type="submission" date="2003-08" db="EMBL/GenBank/DDBJ databases">
        <authorList>
            <person name="Birren B."/>
            <person name="Nusbaum C."/>
            <person name="Abebe A."/>
            <person name="Abouelleil A."/>
            <person name="Adekoya E."/>
            <person name="Ait-zahra M."/>
            <person name="Allen N."/>
            <person name="Allen T."/>
            <person name="An P."/>
            <person name="Anderson M."/>
            <person name="Anderson S."/>
            <person name="Arachchi H."/>
            <person name="Armbruster J."/>
            <person name="Bachantsang P."/>
            <person name="Baldwin J."/>
            <person name="Barry A."/>
            <person name="Bayul T."/>
            <person name="Blitshsteyn B."/>
            <person name="Bloom T."/>
            <person name="Blye J."/>
            <person name="Boguslavskiy L."/>
            <person name="Borowsky M."/>
            <person name="Boukhgalter B."/>
            <person name="Brunache A."/>
            <person name="Butler J."/>
            <person name="Calixte N."/>
            <person name="Calvo S."/>
            <person name="Camarata J."/>
            <person name="Campo K."/>
            <person name="Chang J."/>
            <person name="Cheshatsang Y."/>
            <person name="Citroen M."/>
            <person name="Collymore A."/>
            <person name="Considine T."/>
            <person name="Cook A."/>
            <person name="Cooke P."/>
            <person name="Corum B."/>
            <person name="Cuomo C."/>
            <person name="David R."/>
            <person name="Dawoe T."/>
            <person name="Degray S."/>
            <person name="Dodge S."/>
            <person name="Dooley K."/>
            <person name="Dorje P."/>
            <person name="Dorjee K."/>
            <person name="Dorris L."/>
            <person name="Duffey N."/>
            <person name="Dupes A."/>
            <person name="Elkins T."/>
            <person name="Engels R."/>
            <person name="Erickson J."/>
            <person name="Farina A."/>
            <person name="Faro S."/>
            <person name="Ferreira P."/>
            <person name="Fischer H."/>
            <person name="Fitzgerald M."/>
            <person name="Foley K."/>
            <person name="Gage D."/>
            <person name="Galagan J."/>
            <person name="Gearin G."/>
            <person name="Gnerre S."/>
            <person name="Gnirke A."/>
            <person name="Goyette A."/>
            <person name="Graham J."/>
            <person name="Grandbois E."/>
            <person name="Gyaltsen K."/>
            <person name="Hafez N."/>
            <person name="Hagopian D."/>
            <person name="Hagos B."/>
            <person name="Hall J."/>
            <person name="Hatcher B."/>
            <person name="Heller A."/>
            <person name="Higgins H."/>
            <person name="Honan T."/>
            <person name="Horn A."/>
            <person name="Houde N."/>
            <person name="Hughes L."/>
            <person name="Hulme W."/>
            <person name="Husby E."/>
            <person name="Iliev I."/>
            <person name="Jaffe D."/>
            <person name="Jones C."/>
            <person name="Kamal M."/>
            <person name="Kamat A."/>
            <person name="Kamvysselis M."/>
            <person name="Karlsson E."/>
            <person name="Kells C."/>
            <person name="Kieu A."/>
            <person name="Kisner P."/>
            <person name="Kodira C."/>
            <person name="Kulbokas E."/>
            <person name="Labutti K."/>
            <person name="Lama D."/>
            <person name="Landers T."/>
            <person name="Leger J."/>
            <person name="Levine S."/>
            <person name="Lewis D."/>
            <person name="Lewis T."/>
            <person name="Lindblad-toh K."/>
            <person name="Liu X."/>
            <person name="Lokyitsang T."/>
            <person name="Lokyitsang Y."/>
            <person name="Lucien O."/>
            <person name="Lui A."/>
            <person name="Ma L.J."/>
            <person name="Mabbitt R."/>
            <person name="Macdonald J."/>
            <person name="Maclean C."/>
            <person name="Major J."/>
            <person name="Manning J."/>
            <person name="Marabella R."/>
            <person name="Maru K."/>
            <person name="Matthews C."/>
            <person name="Mauceli E."/>
            <person name="Mccarthy M."/>
            <person name="Mcdonough S."/>
            <person name="Mcghee T."/>
            <person name="Meldrim J."/>
            <person name="Meneus L."/>
            <person name="Mesirov J."/>
            <person name="Mihalev A."/>
            <person name="Mihova T."/>
            <person name="Mikkelsen T."/>
            <person name="Mlenga V."/>
            <person name="Moru K."/>
            <person name="Mozes J."/>
            <person name="Mulrain L."/>
            <person name="Munson G."/>
            <person name="Naylor J."/>
            <person name="Newes C."/>
            <person name="Nguyen C."/>
            <person name="Nguyen N."/>
            <person name="Nguyen T."/>
            <person name="Nicol R."/>
            <person name="Nielsen C."/>
            <person name="Nizzari M."/>
            <person name="Norbu C."/>
            <person name="Norbu N."/>
            <person name="O'donnell P."/>
            <person name="Okoawo O."/>
            <person name="O'leary S."/>
            <person name="Omotosho B."/>
            <person name="O'neill K."/>
            <person name="Osman S."/>
            <person name="Parker S."/>
            <person name="Perrin D."/>
            <person name="Phunkhang P."/>
            <person name="Piqani B."/>
            <person name="Purcell S."/>
            <person name="Rachupka T."/>
            <person name="Ramasamy U."/>
            <person name="Rameau R."/>
            <person name="Ray V."/>
            <person name="Raymond C."/>
            <person name="Retta R."/>
            <person name="Richardson S."/>
            <person name="Rise C."/>
            <person name="Rodriguez J."/>
            <person name="Rogers J."/>
            <person name="Rogov P."/>
            <person name="Rutman M."/>
            <person name="Schupbach R."/>
            <person name="Seaman C."/>
            <person name="Settipalli S."/>
            <person name="Sharpe T."/>
            <person name="Sheridan J."/>
            <person name="Sherpa N."/>
            <person name="Shi J."/>
            <person name="Smirnov S."/>
            <person name="Smith C."/>
            <person name="Sougnez C."/>
            <person name="Spencer B."/>
            <person name="Stalker J."/>
            <person name="Stange-thomann N."/>
            <person name="Stavropoulos S."/>
            <person name="Stetson K."/>
            <person name="Stone C."/>
            <person name="Stone S."/>
            <person name="Stubbs M."/>
            <person name="Talamas J."/>
            <person name="Tchuinga P."/>
            <person name="Tenzing P."/>
            <person name="Tesfaye S."/>
            <person name="Theodore J."/>
            <person name="Thoulutsang Y."/>
            <person name="Topham K."/>
            <person name="Towey S."/>
            <person name="Tsamla T."/>
            <person name="Tsomo N."/>
            <person name="Vallee D."/>
            <person name="Vassiliev H."/>
            <person name="Venkataraman V."/>
            <person name="Vinson J."/>
            <person name="Vo A."/>
            <person name="Wade C."/>
            <person name="Wang S."/>
            <person name="Wangchuk T."/>
            <person name="Wangdi T."/>
            <person name="Whittaker C."/>
            <person name="Wilkinson J."/>
            <person name="Wu Y."/>
            <person name="Wyman D."/>
            <person name="Yadav S."/>
            <person name="Yang S."/>
            <person name="Yang X."/>
            <person name="Yeager S."/>
            <person name="Yee E."/>
            <person name="Young G."/>
            <person name="Zainoun J."/>
            <person name="Zembeck L."/>
            <person name="Zimmer A."/>
            <person name="Zody M."/>
            <person name="Lander E."/>
        </authorList>
    </citation>
    <scope>NUCLEOTIDE SEQUENCE [LARGE SCALE GENOMIC DNA]</scope>
</reference>